<evidence type="ECO:0000313" key="3">
    <source>
        <dbReference type="EMBL" id="SJZ33996.1"/>
    </source>
</evidence>
<feature type="domain" description="Ferrous iron transporter FeoA-like" evidence="2">
    <location>
        <begin position="3"/>
        <end position="70"/>
    </location>
</feature>
<name>A0A1T4JUZ9_9FUSO</name>
<reference evidence="3 4" key="1">
    <citation type="submission" date="2017-02" db="EMBL/GenBank/DDBJ databases">
        <authorList>
            <person name="Peterson S.W."/>
        </authorList>
    </citation>
    <scope>NUCLEOTIDE SEQUENCE [LARGE SCALE GENOMIC DNA]</scope>
    <source>
        <strain evidence="3 4">ATCC 700028</strain>
    </source>
</reference>
<dbReference type="SUPFAM" id="SSF50037">
    <property type="entry name" value="C-terminal domain of transcriptional repressors"/>
    <property type="match status" value="1"/>
</dbReference>
<keyword evidence="4" id="KW-1185">Reference proteome</keyword>
<dbReference type="EMBL" id="FUWX01000004">
    <property type="protein sequence ID" value="SJZ33996.1"/>
    <property type="molecule type" value="Genomic_DNA"/>
</dbReference>
<dbReference type="InterPro" id="IPR007167">
    <property type="entry name" value="Fe-transptr_FeoA-like"/>
</dbReference>
<evidence type="ECO:0000256" key="1">
    <source>
        <dbReference type="ARBA" id="ARBA00023004"/>
    </source>
</evidence>
<dbReference type="STRING" id="180163.SAMN02745174_00098"/>
<proteinExistence type="predicted"/>
<protein>
    <submittedName>
        <fullName evidence="3">Ferrous iron transport protein A</fullName>
    </submittedName>
</protein>
<keyword evidence="1" id="KW-0408">Iron</keyword>
<evidence type="ECO:0000259" key="2">
    <source>
        <dbReference type="Pfam" id="PF04023"/>
    </source>
</evidence>
<evidence type="ECO:0000313" key="4">
    <source>
        <dbReference type="Proteomes" id="UP000191153"/>
    </source>
</evidence>
<gene>
    <name evidence="3" type="ORF">SAMN02745174_00098</name>
</gene>
<organism evidence="3 4">
    <name type="scientific">Cetobacterium ceti</name>
    <dbReference type="NCBI Taxonomy" id="180163"/>
    <lineage>
        <taxon>Bacteria</taxon>
        <taxon>Fusobacteriati</taxon>
        <taxon>Fusobacteriota</taxon>
        <taxon>Fusobacteriia</taxon>
        <taxon>Fusobacteriales</taxon>
        <taxon>Fusobacteriaceae</taxon>
        <taxon>Cetobacterium</taxon>
    </lineage>
</organism>
<dbReference type="GO" id="GO:0046914">
    <property type="term" value="F:transition metal ion binding"/>
    <property type="evidence" value="ECO:0007669"/>
    <property type="project" value="InterPro"/>
</dbReference>
<sequence>MLVPLAFVEHNRNFIIKEIRGNSTDKNRLIEKGFCIGNNICLVKDDNNNFIVKINESKYVINFSLANKILLGDC</sequence>
<dbReference type="InterPro" id="IPR038157">
    <property type="entry name" value="FeoA_core_dom"/>
</dbReference>
<dbReference type="Pfam" id="PF04023">
    <property type="entry name" value="FeoA"/>
    <property type="match status" value="1"/>
</dbReference>
<accession>A0A1T4JUZ9</accession>
<dbReference type="Proteomes" id="UP000191153">
    <property type="component" value="Unassembled WGS sequence"/>
</dbReference>
<dbReference type="Gene3D" id="2.30.30.90">
    <property type="match status" value="1"/>
</dbReference>
<dbReference type="OrthoDB" id="88766at2"/>
<dbReference type="RefSeq" id="WP_078692649.1">
    <property type="nucleotide sequence ID" value="NZ_FUWX01000004.1"/>
</dbReference>
<dbReference type="AlphaFoldDB" id="A0A1T4JUZ9"/>
<dbReference type="InterPro" id="IPR008988">
    <property type="entry name" value="Transcriptional_repressor_C"/>
</dbReference>